<dbReference type="InterPro" id="IPR027417">
    <property type="entry name" value="P-loop_NTPase"/>
</dbReference>
<dbReference type="AlphaFoldDB" id="A0A089QGV8"/>
<comment type="subunit">
    <text evidence="2">Heterodimer of SbcC and SbcD.</text>
</comment>
<dbReference type="PANTHER" id="PTHR32114:SF2">
    <property type="entry name" value="ABC TRANSPORTER ABCH.3"/>
    <property type="match status" value="1"/>
</dbReference>
<comment type="similarity">
    <text evidence="1">Belongs to the SMC family. SbcC subfamily.</text>
</comment>
<dbReference type="KEGG" id="lsj:LSJ_1429c"/>
<dbReference type="SUPFAM" id="SSF52540">
    <property type="entry name" value="P-loop containing nucleoside triphosphate hydrolases"/>
    <property type="match status" value="1"/>
</dbReference>
<evidence type="ECO:0000259" key="5">
    <source>
        <dbReference type="Pfam" id="PF13476"/>
    </source>
</evidence>
<feature type="coiled-coil region" evidence="4">
    <location>
        <begin position="758"/>
        <end position="785"/>
    </location>
</feature>
<keyword evidence="6" id="KW-0378">Hydrolase</keyword>
<feature type="coiled-coil region" evidence="4">
    <location>
        <begin position="554"/>
        <end position="719"/>
    </location>
</feature>
<evidence type="ECO:0000256" key="4">
    <source>
        <dbReference type="SAM" id="Coils"/>
    </source>
</evidence>
<keyword evidence="6" id="KW-0540">Nuclease</keyword>
<dbReference type="GO" id="GO:0016887">
    <property type="term" value="F:ATP hydrolysis activity"/>
    <property type="evidence" value="ECO:0007669"/>
    <property type="project" value="InterPro"/>
</dbReference>
<evidence type="ECO:0000313" key="6">
    <source>
        <dbReference type="EMBL" id="AIR11083.1"/>
    </source>
</evidence>
<dbReference type="InterPro" id="IPR038729">
    <property type="entry name" value="Rad50/SbcC_AAA"/>
</dbReference>
<keyword evidence="4" id="KW-0175">Coiled coil</keyword>
<protein>
    <recommendedName>
        <fullName evidence="3">Nuclease SbcCD subunit C</fullName>
    </recommendedName>
</protein>
<keyword evidence="6" id="KW-0269">Exonuclease</keyword>
<dbReference type="RefSeq" id="WP_044005265.1">
    <property type="nucleotide sequence ID" value="NZ_CP007646.1"/>
</dbReference>
<dbReference type="Proteomes" id="UP000029488">
    <property type="component" value="Chromosome"/>
</dbReference>
<organism evidence="6 7">
    <name type="scientific">Ligilactobacillus salivarius</name>
    <dbReference type="NCBI Taxonomy" id="1624"/>
    <lineage>
        <taxon>Bacteria</taxon>
        <taxon>Bacillati</taxon>
        <taxon>Bacillota</taxon>
        <taxon>Bacilli</taxon>
        <taxon>Lactobacillales</taxon>
        <taxon>Lactobacillaceae</taxon>
        <taxon>Ligilactobacillus</taxon>
    </lineage>
</organism>
<evidence type="ECO:0000256" key="1">
    <source>
        <dbReference type="ARBA" id="ARBA00006930"/>
    </source>
</evidence>
<gene>
    <name evidence="6" type="primary">sbcC</name>
    <name evidence="6" type="ORF">LSJ_1429c</name>
</gene>
<dbReference type="GO" id="GO:0006302">
    <property type="term" value="P:double-strand break repair"/>
    <property type="evidence" value="ECO:0007669"/>
    <property type="project" value="InterPro"/>
</dbReference>
<feature type="domain" description="Rad50/SbcC-type AAA" evidence="5">
    <location>
        <begin position="5"/>
        <end position="217"/>
    </location>
</feature>
<dbReference type="EMBL" id="CP007646">
    <property type="protein sequence ID" value="AIR11083.1"/>
    <property type="molecule type" value="Genomic_DNA"/>
</dbReference>
<dbReference type="Gene3D" id="3.40.50.300">
    <property type="entry name" value="P-loop containing nucleotide triphosphate hydrolases"/>
    <property type="match status" value="2"/>
</dbReference>
<evidence type="ECO:0000256" key="3">
    <source>
        <dbReference type="ARBA" id="ARBA00013368"/>
    </source>
</evidence>
<name>A0A089QGV8_9LACO</name>
<proteinExistence type="inferred from homology"/>
<dbReference type="Pfam" id="PF13476">
    <property type="entry name" value="AAA_23"/>
    <property type="match status" value="1"/>
</dbReference>
<accession>A0A089QGV8</accession>
<sequence>MKPLKLRMKYFGPYIDETMNFTEFDNTPLFLISGKTGSGKTTIFDAMSFALFDHTSGDERDAKQMRSDFATPNDATEVTFVFEHNGIKYTVIRSPKMNLAKKRGNGTRDVEASVKVKYINKEQENIEITKKNQADKFLRDLIGLDAQQFTQIVLLPQGKFRNFLNANSADREKILRKLFGTSLYQKWTEKIQEQAKIIESENEKLTTQIQTIRQQVEIEDNDETNDEEWIVKVNNQIEEKKKKQEKVNNDITISQKQLDNLVETYQNEKVLADSIKQKEDYIHKLQSLENNQDKIELKKIYAYRLAWYQKNQQIFNNKTDLELQIKEKSDKLVLLNQESKFLIQKHETAKIEAQELEKQQENIEDLKNKISTLEVKLPVYQDVKVNQEKMSELAKNHQDTKNNLDKSVKELEKQKVSYDDLGKELAKLENLDEKQVELVNENNKLTRLSEKIDLVDHLDSEIESKKLQKEKLEKKYQEQEELVQESTDTEEKLNTLWIKNQIYFLAKQLAPGEPCPVCGSKEHPLPAEIDELEQVTEEDVKLANKKAEVERSKAKEFKLRLTSIIDEITELEQNKKESIDKILLDFELGKKHSLLELKEIFQIKNDEYQKKAKDLENKVSLKEKLKGNSQLIKNEIANLEKEKDKLKEQYDDVYYRLKMTETTLQEQRKQLSPEFKDVKQVEEYITDTKKRVEDYQTNKDKITKELQDTKAELIKVQADIDSNHQELESKKKGLSKINKEITTLIENSEINLEEIASLAKNLARLDSINNEINSYEKQILVVKTKISELDKTINNREMPNLVERNNVIVDKRKELATFQAEFSDITTEINHIQKIKQEVEQLLREQKENYKLMAEWKQLSDVMTGKSATKLSLERYVLQMYLQRVLNVANGRLKELTQGRYSFQIKDEKGSYSSNTGLEINIYDDNAGKVRPVQTLSGGESFIAALALALALGEVIQANAGGIFVDALFVDEGFGSLDSDALQIALEALQTIEGKNRMIGIISHVKELQEQIPFQVKISSNYGKSKISYRKDF</sequence>
<dbReference type="PANTHER" id="PTHR32114">
    <property type="entry name" value="ABC TRANSPORTER ABCH.3"/>
    <property type="match status" value="1"/>
</dbReference>
<dbReference type="GO" id="GO:0004527">
    <property type="term" value="F:exonuclease activity"/>
    <property type="evidence" value="ECO:0007669"/>
    <property type="project" value="UniProtKB-KW"/>
</dbReference>
<feature type="coiled-coil region" evidence="4">
    <location>
        <begin position="184"/>
        <end position="492"/>
    </location>
</feature>
<reference evidence="6 7" key="1">
    <citation type="journal article" date="2014" name="BMC Genomics">
        <title>Unusual genome complexity in Lactobacillus salivarius JCM1046.</title>
        <authorList>
            <person name="Raftis E.J."/>
            <person name="Forde B.M."/>
            <person name="Claesson M.J."/>
            <person name="O'Toole P.W."/>
        </authorList>
    </citation>
    <scope>NUCLEOTIDE SEQUENCE [LARGE SCALE GENOMIC DNA]</scope>
    <source>
        <strain evidence="6 7">JCM1046</strain>
    </source>
</reference>
<dbReference type="Pfam" id="PF13558">
    <property type="entry name" value="SbcC_Walker_B"/>
    <property type="match status" value="1"/>
</dbReference>
<evidence type="ECO:0000313" key="7">
    <source>
        <dbReference type="Proteomes" id="UP000029488"/>
    </source>
</evidence>
<evidence type="ECO:0000256" key="2">
    <source>
        <dbReference type="ARBA" id="ARBA00011322"/>
    </source>
</evidence>